<evidence type="ECO:0000256" key="2">
    <source>
        <dbReference type="SAM" id="Phobius"/>
    </source>
</evidence>
<feature type="transmembrane region" description="Helical" evidence="2">
    <location>
        <begin position="157"/>
        <end position="174"/>
    </location>
</feature>
<dbReference type="RefSeq" id="WP_129331846.1">
    <property type="nucleotide sequence ID" value="NZ_SDVB01000196.1"/>
</dbReference>
<dbReference type="SMART" id="SM00116">
    <property type="entry name" value="CBS"/>
    <property type="match status" value="2"/>
</dbReference>
<comment type="caution">
    <text evidence="4">The sequence shown here is derived from an EMBL/GenBank/DDBJ whole genome shotgun (WGS) entry which is preliminary data.</text>
</comment>
<organism evidence="4 5">
    <name type="scientific">Ciceribacter ferrooxidans</name>
    <dbReference type="NCBI Taxonomy" id="2509717"/>
    <lineage>
        <taxon>Bacteria</taxon>
        <taxon>Pseudomonadati</taxon>
        <taxon>Pseudomonadota</taxon>
        <taxon>Alphaproteobacteria</taxon>
        <taxon>Hyphomicrobiales</taxon>
        <taxon>Rhizobiaceae</taxon>
        <taxon>Ciceribacter</taxon>
    </lineage>
</organism>
<feature type="transmembrane region" description="Helical" evidence="2">
    <location>
        <begin position="85"/>
        <end position="103"/>
    </location>
</feature>
<dbReference type="SUPFAM" id="SSF54631">
    <property type="entry name" value="CBS-domain pair"/>
    <property type="match status" value="1"/>
</dbReference>
<protein>
    <submittedName>
        <fullName evidence="4">HPP family protein</fullName>
    </submittedName>
</protein>
<feature type="transmembrane region" description="Helical" evidence="2">
    <location>
        <begin position="109"/>
        <end position="127"/>
    </location>
</feature>
<keyword evidence="2" id="KW-0472">Membrane</keyword>
<reference evidence="4 5" key="1">
    <citation type="submission" date="2019-01" db="EMBL/GenBank/DDBJ databases">
        <authorList>
            <person name="Deng T."/>
        </authorList>
    </citation>
    <scope>NUCLEOTIDE SEQUENCE [LARGE SCALE GENOMIC DNA]</scope>
    <source>
        <strain evidence="4 5">F8825</strain>
    </source>
</reference>
<keyword evidence="2" id="KW-0812">Transmembrane</keyword>
<evidence type="ECO:0000313" key="4">
    <source>
        <dbReference type="EMBL" id="RYC15317.1"/>
    </source>
</evidence>
<dbReference type="PROSITE" id="PS51371">
    <property type="entry name" value="CBS"/>
    <property type="match status" value="1"/>
</dbReference>
<feature type="transmembrane region" description="Helical" evidence="2">
    <location>
        <begin position="33"/>
        <end position="54"/>
    </location>
</feature>
<gene>
    <name evidence="4" type="ORF">EUU22_09795</name>
</gene>
<dbReference type="InterPro" id="IPR000644">
    <property type="entry name" value="CBS_dom"/>
</dbReference>
<dbReference type="InterPro" id="IPR046342">
    <property type="entry name" value="CBS_dom_sf"/>
</dbReference>
<proteinExistence type="predicted"/>
<keyword evidence="2" id="KW-1133">Transmembrane helix</keyword>
<evidence type="ECO:0000256" key="1">
    <source>
        <dbReference type="PROSITE-ProRule" id="PRU00703"/>
    </source>
</evidence>
<dbReference type="EMBL" id="SDVB01000196">
    <property type="protein sequence ID" value="RYC15317.1"/>
    <property type="molecule type" value="Genomic_DNA"/>
</dbReference>
<dbReference type="AlphaFoldDB" id="A0A4Q2T8I5"/>
<dbReference type="OrthoDB" id="9811720at2"/>
<evidence type="ECO:0000259" key="3">
    <source>
        <dbReference type="PROSITE" id="PS51371"/>
    </source>
</evidence>
<dbReference type="PANTHER" id="PTHR33741">
    <property type="entry name" value="TRANSMEMBRANE PROTEIN DDB_G0269096-RELATED"/>
    <property type="match status" value="1"/>
</dbReference>
<dbReference type="Pfam" id="PF04982">
    <property type="entry name" value="TM_HPP"/>
    <property type="match status" value="1"/>
</dbReference>
<evidence type="ECO:0000313" key="5">
    <source>
        <dbReference type="Proteomes" id="UP000291088"/>
    </source>
</evidence>
<dbReference type="Proteomes" id="UP000291088">
    <property type="component" value="Unassembled WGS sequence"/>
</dbReference>
<sequence length="385" mass="40140">MTDGPVRRRRFPPETRFPFFHPILAGATLRERLLACVGALLATTLTGFLCGALLGPDPHLPLIVAPIGASAVILFVVPSSPLGQPWSVIGGNVISAMVGLTVAQMVPEPVLATGIAAALAIAAMSLTRSLHPPGGAVAMTAVLGNAALAKWGYLYPFVPVGLNSCLLVGLAFLFHRATGRAYPHVAAPRPVNTHETRDLPPPVRVGFREEDIDAALAALDETFDIDRGDLERLLKQVEVEATIRAHGPLSCGDIMSRDVVTVGERASPGEARQLLLHHNIRTLPVTGEDDRLLGTVGLRELAHAGEEIAGVISAAATAAVDDPALGLMPLLTDGRAHAVVIIDGDRHILGLISQTDLLAAIARSLPGTRGHASLAGAPPVLVAAQ</sequence>
<dbReference type="Pfam" id="PF00571">
    <property type="entry name" value="CBS"/>
    <property type="match status" value="2"/>
</dbReference>
<keyword evidence="5" id="KW-1185">Reference proteome</keyword>
<dbReference type="InterPro" id="IPR007065">
    <property type="entry name" value="HPP"/>
</dbReference>
<dbReference type="Gene3D" id="3.10.580.10">
    <property type="entry name" value="CBS-domain"/>
    <property type="match status" value="1"/>
</dbReference>
<dbReference type="PANTHER" id="PTHR33741:SF5">
    <property type="entry name" value="TRANSMEMBRANE PROTEIN DDB_G0269096-RELATED"/>
    <property type="match status" value="1"/>
</dbReference>
<accession>A0A4Q2T8I5</accession>
<feature type="domain" description="CBS" evidence="3">
    <location>
        <begin position="255"/>
        <end position="311"/>
    </location>
</feature>
<keyword evidence="1" id="KW-0129">CBS domain</keyword>
<dbReference type="InterPro" id="IPR058581">
    <property type="entry name" value="TM_HPP"/>
</dbReference>
<feature type="transmembrane region" description="Helical" evidence="2">
    <location>
        <begin position="60"/>
        <end position="78"/>
    </location>
</feature>
<name>A0A4Q2T8I5_9HYPH</name>